<dbReference type="Gene3D" id="1.25.40.1010">
    <property type="match status" value="1"/>
</dbReference>
<dbReference type="Proteomes" id="UP001327560">
    <property type="component" value="Chromosome 7"/>
</dbReference>
<evidence type="ECO:0000256" key="2">
    <source>
        <dbReference type="ARBA" id="ARBA00022803"/>
    </source>
</evidence>
<reference evidence="5 6" key="1">
    <citation type="submission" date="2023-10" db="EMBL/GenBank/DDBJ databases">
        <title>Chromosome-scale genome assembly provides insights into flower coloration mechanisms of Canna indica.</title>
        <authorList>
            <person name="Li C."/>
        </authorList>
    </citation>
    <scope>NUCLEOTIDE SEQUENCE [LARGE SCALE GENOMIC DNA]</scope>
    <source>
        <tissue evidence="5">Flower</tissue>
    </source>
</reference>
<feature type="region of interest" description="Disordered" evidence="4">
    <location>
        <begin position="607"/>
        <end position="645"/>
    </location>
</feature>
<dbReference type="Gene3D" id="1.25.40.1040">
    <property type="match status" value="1"/>
</dbReference>
<gene>
    <name evidence="5" type="ORF">Cni_G23829</name>
</gene>
<evidence type="ECO:0000313" key="5">
    <source>
        <dbReference type="EMBL" id="WOL15048.1"/>
    </source>
</evidence>
<evidence type="ECO:0000313" key="6">
    <source>
        <dbReference type="Proteomes" id="UP001327560"/>
    </source>
</evidence>
<protein>
    <submittedName>
        <fullName evidence="5">N-alpha-acetyltransferase 15, NatA auxiliary subunit isoform X1</fullName>
    </submittedName>
</protein>
<dbReference type="InterPro" id="IPR021183">
    <property type="entry name" value="NatA_aux_su"/>
</dbReference>
<dbReference type="SMART" id="SM00028">
    <property type="entry name" value="TPR"/>
    <property type="match status" value="5"/>
</dbReference>
<feature type="compositionally biased region" description="Low complexity" evidence="4">
    <location>
        <begin position="625"/>
        <end position="637"/>
    </location>
</feature>
<dbReference type="InterPro" id="IPR013105">
    <property type="entry name" value="TPR_2"/>
</dbReference>
<name>A0AAQ3KU72_9LILI</name>
<accession>A0AAQ3KU72</accession>
<dbReference type="PANTHER" id="PTHR22767:SF2">
    <property type="entry name" value="N(ALPHA)-ACETYLTRANSFERASE 15_16, ISOFORM A"/>
    <property type="match status" value="1"/>
</dbReference>
<dbReference type="PIRSF" id="PIRSF000422">
    <property type="entry name" value="N-terminal-AcTrfase-A_aux_su"/>
    <property type="match status" value="1"/>
</dbReference>
<dbReference type="PANTHER" id="PTHR22767">
    <property type="entry name" value="N-TERMINAL ACETYLTRANSFERASE-RELATED"/>
    <property type="match status" value="1"/>
</dbReference>
<organism evidence="5 6">
    <name type="scientific">Canna indica</name>
    <name type="common">Indian-shot</name>
    <dbReference type="NCBI Taxonomy" id="4628"/>
    <lineage>
        <taxon>Eukaryota</taxon>
        <taxon>Viridiplantae</taxon>
        <taxon>Streptophyta</taxon>
        <taxon>Embryophyta</taxon>
        <taxon>Tracheophyta</taxon>
        <taxon>Spermatophyta</taxon>
        <taxon>Magnoliopsida</taxon>
        <taxon>Liliopsida</taxon>
        <taxon>Zingiberales</taxon>
        <taxon>Cannaceae</taxon>
        <taxon>Canna</taxon>
    </lineage>
</organism>
<keyword evidence="6" id="KW-1185">Reference proteome</keyword>
<evidence type="ECO:0000256" key="3">
    <source>
        <dbReference type="PROSITE-ProRule" id="PRU00339"/>
    </source>
</evidence>
<dbReference type="PROSITE" id="PS50293">
    <property type="entry name" value="TPR_REGION"/>
    <property type="match status" value="1"/>
</dbReference>
<dbReference type="GO" id="GO:0005737">
    <property type="term" value="C:cytoplasm"/>
    <property type="evidence" value="ECO:0007669"/>
    <property type="project" value="UniProtKB-ARBA"/>
</dbReference>
<dbReference type="Pfam" id="PF12569">
    <property type="entry name" value="NatA_aux_su"/>
    <property type="match status" value="1"/>
</dbReference>
<dbReference type="AlphaFoldDB" id="A0AAQ3KU72"/>
<dbReference type="Pfam" id="PF07719">
    <property type="entry name" value="TPR_2"/>
    <property type="match status" value="1"/>
</dbReference>
<sequence length="897" mass="103622">MRKPSLPPEEADMFEVVVKSYKTKQYKKGLKAADTILEKFPEHGETLSMKGLTLNCMNQKSEAYELVHRGLKNDLKSHVCWYAYGLVYQSDREYREAMKCYRSALKIDPDNIDILWDLSLLQVQLRDLTDHVETRQHLLELKPKQRINWIGLAVAHQLNSNASKAINILEAYEGILEDNYPRDSERYEHGEILLYKISLLMECGSVSKAMEEMVTKESEMVDKLAFREQLASILLKLGFFKEAETIYRTLLIWNADNYKYFIGLQKCLGLYSENGEYTSNQIVRLDALYQSLRYQYNQSSVVKRIPLDFLEGDKFREAADNYVRPFLTEGVASLFSDLSPLYDHSGKTTILEKLYFDIEHSIRRTGCFPGSLIKEPTSTFVWTMSLLSQHYDRRGQHHFALALIDEAIEHTPTMIDLYSIKGRILEHLGDLPAAAALASTARSMDPSDPYLNSACVRKMLHADQVELAEKIAVLFPRGGDELNDLHNLHNMWYELDCGESYFRQGDLGRALKNFLAVEKHYSDMVEDQFDFHYYCLRKMNLRAYVSMLKFQDELHSHETFHKAAAGVIRCYIKLHDCRSKLTTEEGDEMLELPYSWRKKIKQKQKKVEVSTKKEAEGQHGEEKTSGLSKSSEQQSSGPVDQDPQGEKLLQVEDPLLEATKYLRLLQLNPTNSLETYILSFEVNMRKQKILLAFQALKQLIKLNDNDPDCHRCLIKFFYKISSFTSPMTDSEELIYKVLKAEGPYTSQLNVDLLVGLCEYFLQENEDSLMHRAAVAEMLYFVEPEKKVDAIKLIEYSKNKVTMEIKRLGPFSLWKLQECIAVHKLLETVFNDQDAASRWQARCAKYFPYSTYFRGCRSSVVLNSFVQITVAVKDSSQDAKLEDSRSLNTKDSGRFIER</sequence>
<dbReference type="EMBL" id="CP136896">
    <property type="protein sequence ID" value="WOL15048.1"/>
    <property type="molecule type" value="Genomic_DNA"/>
</dbReference>
<feature type="compositionally biased region" description="Basic and acidic residues" evidence="4">
    <location>
        <begin position="607"/>
        <end position="624"/>
    </location>
</feature>
<dbReference type="InterPro" id="IPR011990">
    <property type="entry name" value="TPR-like_helical_dom_sf"/>
</dbReference>
<keyword evidence="1" id="KW-0677">Repeat</keyword>
<dbReference type="FunFam" id="1.25.40.1010:FF:000002">
    <property type="entry name" value="N-terminal acetyltransferase catalytic subunit (NAT1)"/>
    <property type="match status" value="1"/>
</dbReference>
<proteinExistence type="predicted"/>
<dbReference type="InterPro" id="IPR019734">
    <property type="entry name" value="TPR_rpt"/>
</dbReference>
<dbReference type="PROSITE" id="PS50005">
    <property type="entry name" value="TPR"/>
    <property type="match status" value="1"/>
</dbReference>
<evidence type="ECO:0000256" key="1">
    <source>
        <dbReference type="ARBA" id="ARBA00022737"/>
    </source>
</evidence>
<feature type="repeat" description="TPR" evidence="3">
    <location>
        <begin position="78"/>
        <end position="111"/>
    </location>
</feature>
<keyword evidence="2 3" id="KW-0802">TPR repeat</keyword>
<dbReference type="SUPFAM" id="SSF48452">
    <property type="entry name" value="TPR-like"/>
    <property type="match status" value="1"/>
</dbReference>
<dbReference type="FunFam" id="1.25.40.1040:FF:000003">
    <property type="entry name" value="N-terminal acetyltransferase A, auxiliary subunit"/>
    <property type="match status" value="1"/>
</dbReference>
<evidence type="ECO:0000256" key="4">
    <source>
        <dbReference type="SAM" id="MobiDB-lite"/>
    </source>
</evidence>